<protein>
    <submittedName>
        <fullName evidence="2">E3 ubiquitin-protein ligase UPL1-like</fullName>
    </submittedName>
</protein>
<proteinExistence type="predicted"/>
<feature type="compositionally biased region" description="Polar residues" evidence="1">
    <location>
        <begin position="17"/>
        <end position="29"/>
    </location>
</feature>
<feature type="region of interest" description="Disordered" evidence="1">
    <location>
        <begin position="17"/>
        <end position="49"/>
    </location>
</feature>
<name>A0A6L2KEQ7_TANCI</name>
<dbReference type="AlphaFoldDB" id="A0A6L2KEQ7"/>
<evidence type="ECO:0000313" key="2">
    <source>
        <dbReference type="EMBL" id="GEU46465.1"/>
    </source>
</evidence>
<sequence>MCGFNIHCAVASSQVQEAVSQPQEDSSSAAAEPKQDGKSVTDGLSASDDPKKVNMNDIFMKLPQTDLHNLCSLLGHEGLSDKVYLLTGEVLKKLASVASSHRKFFIVELSDLAHSLSGLTFPPGAFPMPIEPYETHTYAEVMTRIQGLVGHPPNNFTLDYQRYGWGRRAPLRTRTDWDLLVSPVVNLPPVVNPSVGPIPANISNGEDEFDSEESNEEERVEFTKFQTGIGEPHGGVRRGGGRRGRGLGGAALAERGKAVGGVLPSRTTPPTASPLTG</sequence>
<feature type="compositionally biased region" description="Polar residues" evidence="1">
    <location>
        <begin position="265"/>
        <end position="277"/>
    </location>
</feature>
<feature type="compositionally biased region" description="Basic residues" evidence="1">
    <location>
        <begin position="235"/>
        <end position="245"/>
    </location>
</feature>
<dbReference type="EMBL" id="BKCJ010002128">
    <property type="protein sequence ID" value="GEU46465.1"/>
    <property type="molecule type" value="Genomic_DNA"/>
</dbReference>
<reference evidence="2" key="1">
    <citation type="journal article" date="2019" name="Sci. Rep.">
        <title>Draft genome of Tanacetum cinerariifolium, the natural source of mosquito coil.</title>
        <authorList>
            <person name="Yamashiro T."/>
            <person name="Shiraishi A."/>
            <person name="Satake H."/>
            <person name="Nakayama K."/>
        </authorList>
    </citation>
    <scope>NUCLEOTIDE SEQUENCE</scope>
</reference>
<accession>A0A6L2KEQ7</accession>
<comment type="caution">
    <text evidence="2">The sequence shown here is derived from an EMBL/GenBank/DDBJ whole genome shotgun (WGS) entry which is preliminary data.</text>
</comment>
<gene>
    <name evidence="2" type="ORF">Tci_018443</name>
</gene>
<organism evidence="2">
    <name type="scientific">Tanacetum cinerariifolium</name>
    <name type="common">Dalmatian daisy</name>
    <name type="synonym">Chrysanthemum cinerariifolium</name>
    <dbReference type="NCBI Taxonomy" id="118510"/>
    <lineage>
        <taxon>Eukaryota</taxon>
        <taxon>Viridiplantae</taxon>
        <taxon>Streptophyta</taxon>
        <taxon>Embryophyta</taxon>
        <taxon>Tracheophyta</taxon>
        <taxon>Spermatophyta</taxon>
        <taxon>Magnoliopsida</taxon>
        <taxon>eudicotyledons</taxon>
        <taxon>Gunneridae</taxon>
        <taxon>Pentapetalae</taxon>
        <taxon>asterids</taxon>
        <taxon>campanulids</taxon>
        <taxon>Asterales</taxon>
        <taxon>Asteraceae</taxon>
        <taxon>Asteroideae</taxon>
        <taxon>Anthemideae</taxon>
        <taxon>Anthemidinae</taxon>
        <taxon>Tanacetum</taxon>
    </lineage>
</organism>
<evidence type="ECO:0000256" key="1">
    <source>
        <dbReference type="SAM" id="MobiDB-lite"/>
    </source>
</evidence>
<feature type="region of interest" description="Disordered" evidence="1">
    <location>
        <begin position="227"/>
        <end position="277"/>
    </location>
</feature>